<evidence type="ECO:0000256" key="11">
    <source>
        <dbReference type="ARBA" id="ARBA00056414"/>
    </source>
</evidence>
<evidence type="ECO:0000256" key="5">
    <source>
        <dbReference type="ARBA" id="ARBA00022737"/>
    </source>
</evidence>
<dbReference type="GO" id="GO:0009535">
    <property type="term" value="C:chloroplast thylakoid membrane"/>
    <property type="evidence" value="ECO:0007669"/>
    <property type="project" value="TreeGrafter"/>
</dbReference>
<evidence type="ECO:0000313" key="18">
    <source>
        <dbReference type="EMBL" id="KAB2074993.1"/>
    </source>
</evidence>
<evidence type="ECO:0000313" key="19">
    <source>
        <dbReference type="Proteomes" id="UP000327439"/>
    </source>
</evidence>
<feature type="domain" description="STI1" evidence="17">
    <location>
        <begin position="378"/>
        <end position="417"/>
    </location>
</feature>
<feature type="compositionally biased region" description="Polar residues" evidence="15">
    <location>
        <begin position="220"/>
        <end position="229"/>
    </location>
</feature>
<dbReference type="InterPro" id="IPR006636">
    <property type="entry name" value="STI1_HS-bd"/>
</dbReference>
<dbReference type="GO" id="GO:0009706">
    <property type="term" value="C:chloroplast inner membrane"/>
    <property type="evidence" value="ECO:0007669"/>
    <property type="project" value="UniProtKB-SubCell"/>
</dbReference>
<evidence type="ECO:0000256" key="14">
    <source>
        <dbReference type="ARBA" id="ARBA00082202"/>
    </source>
</evidence>
<comment type="function">
    <text evidence="11">Involved in protein precursor import into chloroplasts. Part of the motor complex consisting of a co-chaperone (TIC40) and a chaperone (HSP93) associated with the import channel (TIC110). Causes the release of bound transit peptides from TIC110 and stimulates ATP hydrolysis by HSP93. Involved in reinsertion of proteins from the chloroplast stroma into the inner membrane.</text>
</comment>
<name>A0A5J5V606_GOSBA</name>
<keyword evidence="19" id="KW-1185">Reference proteome</keyword>
<dbReference type="Pfam" id="PF17830">
    <property type="entry name" value="STI1-HOP_DP"/>
    <property type="match status" value="1"/>
</dbReference>
<evidence type="ECO:0000256" key="2">
    <source>
        <dbReference type="ARBA" id="ARBA00022528"/>
    </source>
</evidence>
<dbReference type="OrthoDB" id="533763at2759"/>
<sequence>MENLNMALVSSSSLSYSSPPKLFPLGYNNPNYTLKNPTKTFLFRTSKIAPRSSRIPNSAHASPLPPLHPQIVGVNPNPTVPPPSSRIGSPLFWIGVGIGLAALFTWKYVMQQAFKTMTGQMNTQNNQFGNTVFPLGSPFPFPAPPSAGPDIPRSPSSQCTDTVDAPVRQVEAASVTDPATEVKSVKNETETAEPKKYAFVDVSPKETMHKSAFEDAAELSSPNGIQSSKDLSDNGAASKQDAGAFGVSRQARHFCCLLIMYHLLAILFKIIYVGPLCLYKHYISFAGGAGPTLSVDALEKMLEDPTVQKMLPEEMRNPETFKWMLQNPQYRQQLQDMLNNTGGTGSTEWDNRIMESLKDFDLNSPEVKQQFDQIGLTPEEVISKIMANPEVAMAFQNPRVQAAIMDCSQNPLSIAKYQNDKEVMDVVNKISELFPGVTGPP</sequence>
<keyword evidence="10 16" id="KW-0472">Membrane</keyword>
<comment type="subcellular location">
    <subcellularLocation>
        <location evidence="12">Plastid</location>
        <location evidence="12">Chloroplast inner membrane</location>
        <topology evidence="12">Single-pass membrane protein</topology>
    </subcellularLocation>
</comment>
<keyword evidence="8" id="KW-0809">Transit peptide</keyword>
<evidence type="ECO:0000256" key="10">
    <source>
        <dbReference type="ARBA" id="ARBA00023136"/>
    </source>
</evidence>
<keyword evidence="6" id="KW-1001">Plastid inner membrane</keyword>
<dbReference type="AlphaFoldDB" id="A0A5J5V606"/>
<feature type="transmembrane region" description="Helical" evidence="16">
    <location>
        <begin position="254"/>
        <end position="274"/>
    </location>
</feature>
<keyword evidence="3" id="KW-0934">Plastid</keyword>
<dbReference type="FunFam" id="1.10.260.100:FF:000008">
    <property type="entry name" value="Protein TIC 40, chloroplastic"/>
    <property type="match status" value="1"/>
</dbReference>
<dbReference type="GO" id="GO:0009658">
    <property type="term" value="P:chloroplast organization"/>
    <property type="evidence" value="ECO:0007669"/>
    <property type="project" value="TreeGrafter"/>
</dbReference>
<protein>
    <recommendedName>
        <fullName evidence="13">Protein TIC 40, chloroplastic</fullName>
    </recommendedName>
    <alternativeName>
        <fullName evidence="14">Translocon at the inner envelope membrane of chloroplasts 40</fullName>
    </alternativeName>
</protein>
<dbReference type="PANTHER" id="PTHR47296">
    <property type="entry name" value="PROTEIN TIC 40, CHLOROPLASTIC"/>
    <property type="match status" value="1"/>
</dbReference>
<keyword evidence="4 16" id="KW-0812">Transmembrane</keyword>
<dbReference type="Gene3D" id="1.10.260.100">
    <property type="match status" value="1"/>
</dbReference>
<accession>A0A5J5V606</accession>
<keyword evidence="5" id="KW-0677">Repeat</keyword>
<keyword evidence="9 16" id="KW-1133">Transmembrane helix</keyword>
<evidence type="ECO:0000256" key="4">
    <source>
        <dbReference type="ARBA" id="ARBA00022692"/>
    </source>
</evidence>
<evidence type="ECO:0000256" key="6">
    <source>
        <dbReference type="ARBA" id="ARBA00022780"/>
    </source>
</evidence>
<evidence type="ECO:0000256" key="12">
    <source>
        <dbReference type="ARBA" id="ARBA00060470"/>
    </source>
</evidence>
<organism evidence="18 19">
    <name type="scientific">Gossypium barbadense</name>
    <name type="common">Sea Island cotton</name>
    <name type="synonym">Hibiscus barbadensis</name>
    <dbReference type="NCBI Taxonomy" id="3634"/>
    <lineage>
        <taxon>Eukaryota</taxon>
        <taxon>Viridiplantae</taxon>
        <taxon>Streptophyta</taxon>
        <taxon>Embryophyta</taxon>
        <taxon>Tracheophyta</taxon>
        <taxon>Spermatophyta</taxon>
        <taxon>Magnoliopsida</taxon>
        <taxon>eudicotyledons</taxon>
        <taxon>Gunneridae</taxon>
        <taxon>Pentapetalae</taxon>
        <taxon>rosids</taxon>
        <taxon>malvids</taxon>
        <taxon>Malvales</taxon>
        <taxon>Malvaceae</taxon>
        <taxon>Malvoideae</taxon>
        <taxon>Gossypium</taxon>
    </lineage>
</organism>
<dbReference type="GO" id="GO:0045037">
    <property type="term" value="P:protein import into chloroplast stroma"/>
    <property type="evidence" value="ECO:0007669"/>
    <property type="project" value="TreeGrafter"/>
</dbReference>
<feature type="region of interest" description="Disordered" evidence="15">
    <location>
        <begin position="213"/>
        <end position="239"/>
    </location>
</feature>
<evidence type="ECO:0000256" key="9">
    <source>
        <dbReference type="ARBA" id="ARBA00022989"/>
    </source>
</evidence>
<keyword evidence="2" id="KW-0150">Chloroplast</keyword>
<evidence type="ECO:0000256" key="8">
    <source>
        <dbReference type="ARBA" id="ARBA00022946"/>
    </source>
</evidence>
<evidence type="ECO:0000256" key="3">
    <source>
        <dbReference type="ARBA" id="ARBA00022640"/>
    </source>
</evidence>
<dbReference type="SMART" id="SM00727">
    <property type="entry name" value="STI1"/>
    <property type="match status" value="2"/>
</dbReference>
<keyword evidence="7" id="KW-0653">Protein transport</keyword>
<feature type="domain" description="STI1" evidence="17">
    <location>
        <begin position="294"/>
        <end position="334"/>
    </location>
</feature>
<gene>
    <name evidence="18" type="ORF">ES319_A07G189100v1</name>
</gene>
<feature type="transmembrane region" description="Helical" evidence="16">
    <location>
        <begin position="91"/>
        <end position="109"/>
    </location>
</feature>
<reference evidence="19" key="1">
    <citation type="journal article" date="2020" name="Nat. Genet.">
        <title>Genomic diversifications of five Gossypium allopolyploid species and their impact on cotton improvement.</title>
        <authorList>
            <person name="Chen Z.J."/>
            <person name="Sreedasyam A."/>
            <person name="Ando A."/>
            <person name="Song Q."/>
            <person name="De Santiago L.M."/>
            <person name="Hulse-Kemp A.M."/>
            <person name="Ding M."/>
            <person name="Ye W."/>
            <person name="Kirkbride R.C."/>
            <person name="Jenkins J."/>
            <person name="Plott C."/>
            <person name="Lovell J."/>
            <person name="Lin Y.M."/>
            <person name="Vaughn R."/>
            <person name="Liu B."/>
            <person name="Simpson S."/>
            <person name="Scheffler B.E."/>
            <person name="Wen L."/>
            <person name="Saski C.A."/>
            <person name="Grover C.E."/>
            <person name="Hu G."/>
            <person name="Conover J.L."/>
            <person name="Carlson J.W."/>
            <person name="Shu S."/>
            <person name="Boston L.B."/>
            <person name="Williams M."/>
            <person name="Peterson D.G."/>
            <person name="McGee K."/>
            <person name="Jones D.C."/>
            <person name="Wendel J.F."/>
            <person name="Stelly D.M."/>
            <person name="Grimwood J."/>
            <person name="Schmutz J."/>
        </authorList>
    </citation>
    <scope>NUCLEOTIDE SEQUENCE [LARGE SCALE GENOMIC DNA]</scope>
    <source>
        <strain evidence="19">cv. 3-79</strain>
    </source>
</reference>
<dbReference type="EMBL" id="CM018208">
    <property type="protein sequence ID" value="KAB2074993.1"/>
    <property type="molecule type" value="Genomic_DNA"/>
</dbReference>
<evidence type="ECO:0000259" key="17">
    <source>
        <dbReference type="SMART" id="SM00727"/>
    </source>
</evidence>
<evidence type="ECO:0000256" key="1">
    <source>
        <dbReference type="ARBA" id="ARBA00022448"/>
    </source>
</evidence>
<proteinExistence type="predicted"/>
<evidence type="ECO:0000256" key="16">
    <source>
        <dbReference type="SAM" id="Phobius"/>
    </source>
</evidence>
<dbReference type="InterPro" id="IPR041243">
    <property type="entry name" value="STI1/HOP_DP"/>
</dbReference>
<dbReference type="PANTHER" id="PTHR47296:SF1">
    <property type="entry name" value="PROTEIN TIC 40, CHLOROPLASTIC"/>
    <property type="match status" value="1"/>
</dbReference>
<evidence type="ECO:0000256" key="7">
    <source>
        <dbReference type="ARBA" id="ARBA00022927"/>
    </source>
</evidence>
<evidence type="ECO:0000256" key="13">
    <source>
        <dbReference type="ARBA" id="ARBA00070821"/>
    </source>
</evidence>
<evidence type="ECO:0000256" key="15">
    <source>
        <dbReference type="SAM" id="MobiDB-lite"/>
    </source>
</evidence>
<dbReference type="Proteomes" id="UP000327439">
    <property type="component" value="Chromosome A07"/>
</dbReference>
<keyword evidence="1" id="KW-0813">Transport</keyword>